<organism evidence="3 4">
    <name type="scientific">Meripilus lineatus</name>
    <dbReference type="NCBI Taxonomy" id="2056292"/>
    <lineage>
        <taxon>Eukaryota</taxon>
        <taxon>Fungi</taxon>
        <taxon>Dikarya</taxon>
        <taxon>Basidiomycota</taxon>
        <taxon>Agaricomycotina</taxon>
        <taxon>Agaricomycetes</taxon>
        <taxon>Polyporales</taxon>
        <taxon>Meripilaceae</taxon>
        <taxon>Meripilus</taxon>
    </lineage>
</organism>
<gene>
    <name evidence="3" type="ORF">NLI96_g12558</name>
</gene>
<evidence type="ECO:0000313" key="3">
    <source>
        <dbReference type="EMBL" id="KAJ3474261.1"/>
    </source>
</evidence>
<evidence type="ECO:0000256" key="2">
    <source>
        <dbReference type="SAM" id="MobiDB-lite"/>
    </source>
</evidence>
<evidence type="ECO:0000313" key="4">
    <source>
        <dbReference type="Proteomes" id="UP001212997"/>
    </source>
</evidence>
<feature type="compositionally biased region" description="Basic residues" evidence="2">
    <location>
        <begin position="315"/>
        <end position="325"/>
    </location>
</feature>
<keyword evidence="4" id="KW-1185">Reference proteome</keyword>
<protein>
    <submittedName>
        <fullName evidence="3">Uncharacterized protein</fullName>
    </submittedName>
</protein>
<evidence type="ECO:0000256" key="1">
    <source>
        <dbReference type="SAM" id="Coils"/>
    </source>
</evidence>
<keyword evidence="1" id="KW-0175">Coiled coil</keyword>
<feature type="compositionally biased region" description="Basic and acidic residues" evidence="2">
    <location>
        <begin position="225"/>
        <end position="241"/>
    </location>
</feature>
<name>A0AAD5UPQ1_9APHY</name>
<dbReference type="EMBL" id="JANAWD010001109">
    <property type="protein sequence ID" value="KAJ3474261.1"/>
    <property type="molecule type" value="Genomic_DNA"/>
</dbReference>
<comment type="caution">
    <text evidence="3">The sequence shown here is derived from an EMBL/GenBank/DDBJ whole genome shotgun (WGS) entry which is preliminary data.</text>
</comment>
<feature type="region of interest" description="Disordered" evidence="2">
    <location>
        <begin position="306"/>
        <end position="335"/>
    </location>
</feature>
<feature type="compositionally biased region" description="Polar residues" evidence="2">
    <location>
        <begin position="442"/>
        <end position="462"/>
    </location>
</feature>
<dbReference type="Proteomes" id="UP001212997">
    <property type="component" value="Unassembled WGS sequence"/>
</dbReference>
<proteinExistence type="predicted"/>
<feature type="region of interest" description="Disordered" evidence="2">
    <location>
        <begin position="209"/>
        <end position="243"/>
    </location>
</feature>
<dbReference type="AlphaFoldDB" id="A0AAD5UPQ1"/>
<feature type="region of interest" description="Disordered" evidence="2">
    <location>
        <begin position="1"/>
        <end position="71"/>
    </location>
</feature>
<sequence length="484" mass="54760">MNNRHSNSEGNSNKRRRTVSPPPDRTPLSDPTAPRIPEGIPRPTASRGERQTPDNGAAGRHVDTTSRWVQSVRQLDQTPISGPPTIPWSRDPTPQQVDPLPWTYHSYYGVGHFPGHCPICDPFFRHMDADSELVSFQAAIAKRENHFNTRVEVARQNEASATAEINRLRQVILTLQAELKEIECKHDVGRERNLLLQQQVRILERDPSAMVVDPRDPPPTNQHTYDLDDRAQNSPHLRDDISSDDPLYEVFAEDWEETEEDREEVAQKAARNTARAQLRAQRRAMETPEKRECRLETRRVLRADHREREKEFPRSGKRIPKHLRGPRPLPESFWDRLRHPHTDDEARRMPPPEFPVEPRQLPGPYYEPPPVGHAPVAGPSRNTAPLEGRASLEGRLSSHASFYPMPQSGQRGTPGIGTPISGQGYIPGNMFASSFRGGRGNIGSSTTPTSAEEQPATPLQSRISEERPRVELPQSIRGWTSFDT</sequence>
<feature type="compositionally biased region" description="Polar residues" evidence="2">
    <location>
        <begin position="1"/>
        <end position="11"/>
    </location>
</feature>
<feature type="coiled-coil region" evidence="1">
    <location>
        <begin position="151"/>
        <end position="185"/>
    </location>
</feature>
<accession>A0AAD5UPQ1</accession>
<feature type="region of interest" description="Disordered" evidence="2">
    <location>
        <begin position="436"/>
        <end position="484"/>
    </location>
</feature>
<reference evidence="3" key="1">
    <citation type="submission" date="2022-07" db="EMBL/GenBank/DDBJ databases">
        <title>Genome Sequence of Physisporinus lineatus.</title>
        <authorList>
            <person name="Buettner E."/>
        </authorList>
    </citation>
    <scope>NUCLEOTIDE SEQUENCE</scope>
    <source>
        <strain evidence="3">VT162</strain>
    </source>
</reference>